<name>A0ABX5Z6B3_9MICO</name>
<proteinExistence type="predicted"/>
<organism evidence="1 2">
    <name type="scientific">Dermacoccus abyssi</name>
    <dbReference type="NCBI Taxonomy" id="322596"/>
    <lineage>
        <taxon>Bacteria</taxon>
        <taxon>Bacillati</taxon>
        <taxon>Actinomycetota</taxon>
        <taxon>Actinomycetes</taxon>
        <taxon>Micrococcales</taxon>
        <taxon>Dermacoccaceae</taxon>
        <taxon>Dermacoccus</taxon>
    </lineage>
</organism>
<evidence type="ECO:0000313" key="2">
    <source>
        <dbReference type="Proteomes" id="UP000323565"/>
    </source>
</evidence>
<sequence>MALQIDYFAAASDEEAAATVNLESGLRSLPFDDESASPTTEYDVVASQDVDPGIALGYLNELLTGVTVEEFVTSGWPAPVAVSDDEQKFVLQVDPGFVALMSTREAPFDELAAQWAAAEAPEDADEWNPRPRDLADFLEGFVALALKSGHEGKHVYCWLWP</sequence>
<evidence type="ECO:0008006" key="3">
    <source>
        <dbReference type="Google" id="ProtNLM"/>
    </source>
</evidence>
<dbReference type="EMBL" id="CP043031">
    <property type="protein sequence ID" value="QEH92471.1"/>
    <property type="molecule type" value="Genomic_DNA"/>
</dbReference>
<evidence type="ECO:0000313" key="1">
    <source>
        <dbReference type="EMBL" id="QEH92471.1"/>
    </source>
</evidence>
<accession>A0ABX5Z6B3</accession>
<dbReference type="Proteomes" id="UP000323565">
    <property type="component" value="Chromosome"/>
</dbReference>
<keyword evidence="2" id="KW-1185">Reference proteome</keyword>
<reference evidence="1 2" key="1">
    <citation type="submission" date="2019-08" db="EMBL/GenBank/DDBJ databases">
        <title>Dermacoccus abyssi strain HZAU 226, whole genome Nanopore sequencing project.</title>
        <authorList>
            <person name="Guo A."/>
            <person name="Zhang X."/>
            <person name="Ruan Y."/>
            <person name="Liu W."/>
            <person name="Chen Q."/>
            <person name="Gu L."/>
        </authorList>
    </citation>
    <scope>NUCLEOTIDE SEQUENCE [LARGE SCALE GENOMIC DNA]</scope>
    <source>
        <strain evidence="1 2">HZAU 226</strain>
    </source>
</reference>
<protein>
    <recommendedName>
        <fullName evidence="3">DUF1877 family protein</fullName>
    </recommendedName>
</protein>
<gene>
    <name evidence="1" type="ORF">FV141_02150</name>
</gene>